<comment type="cofactor">
    <cofactor evidence="1">
        <name>Mn(2+)</name>
        <dbReference type="ChEBI" id="CHEBI:29035"/>
    </cofactor>
</comment>
<keyword evidence="12" id="KW-0067">ATP-binding</keyword>
<dbReference type="Gene3D" id="2.40.50.140">
    <property type="entry name" value="Nucleic acid-binding proteins"/>
    <property type="match status" value="1"/>
</dbReference>
<evidence type="ECO:0000256" key="8">
    <source>
        <dbReference type="ARBA" id="ARBA00022741"/>
    </source>
</evidence>
<sequence length="909" mass="100411">MSPRTGAPGKSRPSKPKTGALKPKARGAAKPKASPTPKPKAPPAPAPLETYRRKRDPGRTTEPFGGVSAARAPSVATSGGQASRFVVQQHWARNMHFDLRLELEGVLKSWAVPKGPSLRAEEKRLAVHVEDHPIEYANFEGVIPAGNYGAGSVIVWDRGGYGSFKPEDIREQYARGKLELELFGHKLGGRWTLVRMSKSEKDWLLLKKADSAASEQDVLERWPRSVISGLTVQEMRDVPGWTAALRARVDSLKAPRGDLRADKVQHMLATSAEKPFSRAGWVFEIKYDGVRVIAERRGEEVRMLGRSGEDITARYPEIAAALHGLTAEHFVVDGEIVAYDASGRPSFGRLQKRMLLSRPHDIAAAMARVPVRAVFFDCLALEGHDLRKLRLLDRKECLARILPPAGIVQASDHIAEHGEAFFNAASEMGLEGMIAKRADSAYTGKRSSDWVKIKCQRRQEFVIGGYAEPRGGDRHFGALHVGVYEGDQLRHVTRVGSGFDGAMQDHVWQLLQPLARAESPFGTTGPTGRGNHWVEPKLVCEVRFTEWTADGGVRHPIFIGLRTDRKPEEIRREGGPESDAAPEPDDADSGTGPGSSAGPPSAPTPAAEPREVRLSNLRKAFWPDEGYTKGDLVAYYDTIAPLMLPYLRDRPVVLTRYPDGIKGKSFFQKDAPVFVPDWMRIELVYSKDSDRDIRFFVLDDEESLRYVANLGTIPIHMWSARSGSLERPDWLVLDLDPKGAPFSHVVEIARSLHRLLEELELPSYPKTSGQAGLHILIPLGRRYTHEECKTFARVLASLALEANPEIATLARPLHARGGKVYVDWGQNGHGITIVAPFSLRPIPGAPASCPLQWSEVNGKLDPAKFTIRTLPKRFEKMEDPLAGVMGKGVNIGVAIAAIEERLKRKAKRK</sequence>
<dbReference type="Gene3D" id="3.30.1490.70">
    <property type="match status" value="1"/>
</dbReference>
<accession>A0A538TJG6</accession>
<dbReference type="Pfam" id="PF01068">
    <property type="entry name" value="DNA_ligase_A_M"/>
    <property type="match status" value="1"/>
</dbReference>
<protein>
    <recommendedName>
        <fullName evidence="2">DNA ligase (ATP)</fullName>
        <ecNumber evidence="2">6.5.1.1</ecNumber>
    </recommendedName>
    <alternativeName>
        <fullName evidence="19">NHEJ DNA polymerase</fullName>
    </alternativeName>
</protein>
<evidence type="ECO:0000256" key="6">
    <source>
        <dbReference type="ARBA" id="ARBA00022722"/>
    </source>
</evidence>
<dbReference type="PROSITE" id="PS00333">
    <property type="entry name" value="DNA_LIGASE_A2"/>
    <property type="match status" value="1"/>
</dbReference>
<dbReference type="PANTHER" id="PTHR42705:SF2">
    <property type="entry name" value="BIFUNCTIONAL NON-HOMOLOGOUS END JOINING PROTEIN LIGD"/>
    <property type="match status" value="1"/>
</dbReference>
<dbReference type="GO" id="GO:0005524">
    <property type="term" value="F:ATP binding"/>
    <property type="evidence" value="ECO:0007669"/>
    <property type="project" value="UniProtKB-KW"/>
</dbReference>
<dbReference type="PROSITE" id="PS00697">
    <property type="entry name" value="DNA_LIGASE_A1"/>
    <property type="match status" value="1"/>
</dbReference>
<evidence type="ECO:0000256" key="4">
    <source>
        <dbReference type="ARBA" id="ARBA00022679"/>
    </source>
</evidence>
<dbReference type="GO" id="GO:0003887">
    <property type="term" value="F:DNA-directed DNA polymerase activity"/>
    <property type="evidence" value="ECO:0007669"/>
    <property type="project" value="UniProtKB-KW"/>
</dbReference>
<keyword evidence="11" id="KW-0269">Exonuclease</keyword>
<dbReference type="Pfam" id="PF04679">
    <property type="entry name" value="DNA_ligase_A_C"/>
    <property type="match status" value="1"/>
</dbReference>
<keyword evidence="15" id="KW-0233">DNA recombination</keyword>
<keyword evidence="3 23" id="KW-0436">Ligase</keyword>
<dbReference type="CDD" id="cd07971">
    <property type="entry name" value="OBF_DNA_ligase_LigD"/>
    <property type="match status" value="1"/>
</dbReference>
<evidence type="ECO:0000256" key="10">
    <source>
        <dbReference type="ARBA" id="ARBA00022801"/>
    </source>
</evidence>
<proteinExistence type="predicted"/>
<evidence type="ECO:0000256" key="14">
    <source>
        <dbReference type="ARBA" id="ARBA00023125"/>
    </source>
</evidence>
<organism evidence="23 24">
    <name type="scientific">Eiseniibacteriota bacterium</name>
    <dbReference type="NCBI Taxonomy" id="2212470"/>
    <lineage>
        <taxon>Bacteria</taxon>
        <taxon>Candidatus Eiseniibacteriota</taxon>
    </lineage>
</organism>
<dbReference type="GO" id="GO:0004527">
    <property type="term" value="F:exonuclease activity"/>
    <property type="evidence" value="ECO:0007669"/>
    <property type="project" value="UniProtKB-KW"/>
</dbReference>
<dbReference type="InterPro" id="IPR014146">
    <property type="entry name" value="LigD_ligase_dom"/>
</dbReference>
<dbReference type="PROSITE" id="PS50160">
    <property type="entry name" value="DNA_LIGASE_A3"/>
    <property type="match status" value="1"/>
</dbReference>
<dbReference type="Proteomes" id="UP000317691">
    <property type="component" value="Unassembled WGS sequence"/>
</dbReference>
<reference evidence="23 24" key="1">
    <citation type="journal article" date="2019" name="Nat. Microbiol.">
        <title>Mediterranean grassland soil C-N compound turnover is dependent on rainfall and depth, and is mediated by genomically divergent microorganisms.</title>
        <authorList>
            <person name="Diamond S."/>
            <person name="Andeer P.F."/>
            <person name="Li Z."/>
            <person name="Crits-Christoph A."/>
            <person name="Burstein D."/>
            <person name="Anantharaman K."/>
            <person name="Lane K.R."/>
            <person name="Thomas B.C."/>
            <person name="Pan C."/>
            <person name="Northen T.R."/>
            <person name="Banfield J.F."/>
        </authorList>
    </citation>
    <scope>NUCLEOTIDE SEQUENCE [LARGE SCALE GENOMIC DNA]</scope>
    <source>
        <strain evidence="23">WS_9</strain>
    </source>
</reference>
<evidence type="ECO:0000256" key="2">
    <source>
        <dbReference type="ARBA" id="ARBA00012727"/>
    </source>
</evidence>
<dbReference type="InterPro" id="IPR014143">
    <property type="entry name" value="NHEJ_ligase_prk"/>
</dbReference>
<dbReference type="AlphaFoldDB" id="A0A538TJG6"/>
<keyword evidence="4" id="KW-0808">Transferase</keyword>
<evidence type="ECO:0000256" key="11">
    <source>
        <dbReference type="ARBA" id="ARBA00022839"/>
    </source>
</evidence>
<keyword evidence="5" id="KW-0548">Nucleotidyltransferase</keyword>
<evidence type="ECO:0000256" key="13">
    <source>
        <dbReference type="ARBA" id="ARBA00022932"/>
    </source>
</evidence>
<evidence type="ECO:0000313" key="24">
    <source>
        <dbReference type="Proteomes" id="UP000317691"/>
    </source>
</evidence>
<dbReference type="NCBIfam" id="TIGR02777">
    <property type="entry name" value="LigD_PE_dom"/>
    <property type="match status" value="1"/>
</dbReference>
<evidence type="ECO:0000256" key="1">
    <source>
        <dbReference type="ARBA" id="ARBA00001936"/>
    </source>
</evidence>
<dbReference type="Gene3D" id="3.90.920.10">
    <property type="entry name" value="DNA primase, PRIM domain"/>
    <property type="match status" value="1"/>
</dbReference>
<evidence type="ECO:0000256" key="20">
    <source>
        <dbReference type="ARBA" id="ARBA00034003"/>
    </source>
</evidence>
<keyword evidence="17" id="KW-0464">Manganese</keyword>
<dbReference type="InterPro" id="IPR014144">
    <property type="entry name" value="LigD_PE_domain"/>
</dbReference>
<evidence type="ECO:0000313" key="23">
    <source>
        <dbReference type="EMBL" id="TMQ63764.1"/>
    </source>
</evidence>
<feature type="domain" description="ATP-dependent DNA ligase family profile" evidence="22">
    <location>
        <begin position="364"/>
        <end position="454"/>
    </location>
</feature>
<dbReference type="InterPro" id="IPR012340">
    <property type="entry name" value="NA-bd_OB-fold"/>
</dbReference>
<evidence type="ECO:0000256" key="12">
    <source>
        <dbReference type="ARBA" id="ARBA00022840"/>
    </source>
</evidence>
<evidence type="ECO:0000256" key="9">
    <source>
        <dbReference type="ARBA" id="ARBA00022763"/>
    </source>
</evidence>
<dbReference type="InterPro" id="IPR052171">
    <property type="entry name" value="NHEJ_LigD"/>
</dbReference>
<dbReference type="NCBIfam" id="TIGR02779">
    <property type="entry name" value="NHEJ_ligase_lig"/>
    <property type="match status" value="1"/>
</dbReference>
<evidence type="ECO:0000259" key="22">
    <source>
        <dbReference type="PROSITE" id="PS50160"/>
    </source>
</evidence>
<evidence type="ECO:0000256" key="21">
    <source>
        <dbReference type="SAM" id="MobiDB-lite"/>
    </source>
</evidence>
<dbReference type="PANTHER" id="PTHR42705">
    <property type="entry name" value="BIFUNCTIONAL NON-HOMOLOGOUS END JOINING PROTEIN LIGD"/>
    <property type="match status" value="1"/>
</dbReference>
<evidence type="ECO:0000256" key="18">
    <source>
        <dbReference type="ARBA" id="ARBA00023268"/>
    </source>
</evidence>
<feature type="compositionally biased region" description="Low complexity" evidence="21">
    <location>
        <begin position="594"/>
        <end position="607"/>
    </location>
</feature>
<gene>
    <name evidence="23" type="primary">ligD</name>
    <name evidence="23" type="ORF">E6K79_08945</name>
</gene>
<feature type="region of interest" description="Disordered" evidence="21">
    <location>
        <begin position="1"/>
        <end position="80"/>
    </location>
</feature>
<dbReference type="Pfam" id="PF13298">
    <property type="entry name" value="LigD_N"/>
    <property type="match status" value="1"/>
</dbReference>
<keyword evidence="18" id="KW-0511">Multifunctional enzyme</keyword>
<dbReference type="Gene3D" id="3.30.470.30">
    <property type="entry name" value="DNA ligase/mRNA capping enzyme"/>
    <property type="match status" value="1"/>
</dbReference>
<evidence type="ECO:0000256" key="7">
    <source>
        <dbReference type="ARBA" id="ARBA00022723"/>
    </source>
</evidence>
<comment type="caution">
    <text evidence="23">The sequence shown here is derived from an EMBL/GenBank/DDBJ whole genome shotgun (WGS) entry which is preliminary data.</text>
</comment>
<keyword evidence="8" id="KW-0547">Nucleotide-binding</keyword>
<dbReference type="InterPro" id="IPR012309">
    <property type="entry name" value="DNA_ligase_ATP-dep_C"/>
</dbReference>
<keyword evidence="9" id="KW-0227">DNA damage</keyword>
<keyword evidence="13" id="KW-0239">DNA-directed DNA polymerase</keyword>
<keyword evidence="10" id="KW-0378">Hydrolase</keyword>
<dbReference type="CDD" id="cd07906">
    <property type="entry name" value="Adenylation_DNA_ligase_LigD_LigC"/>
    <property type="match status" value="1"/>
</dbReference>
<dbReference type="GO" id="GO:0003910">
    <property type="term" value="F:DNA ligase (ATP) activity"/>
    <property type="evidence" value="ECO:0007669"/>
    <property type="project" value="UniProtKB-EC"/>
</dbReference>
<evidence type="ECO:0000256" key="15">
    <source>
        <dbReference type="ARBA" id="ARBA00023172"/>
    </source>
</evidence>
<dbReference type="GO" id="GO:0006281">
    <property type="term" value="P:DNA repair"/>
    <property type="evidence" value="ECO:0007669"/>
    <property type="project" value="UniProtKB-KW"/>
</dbReference>
<feature type="compositionally biased region" description="Basic and acidic residues" evidence="21">
    <location>
        <begin position="564"/>
        <end position="575"/>
    </location>
</feature>
<dbReference type="SUPFAM" id="SSF50249">
    <property type="entry name" value="Nucleic acid-binding proteins"/>
    <property type="match status" value="1"/>
</dbReference>
<dbReference type="GO" id="GO:0003677">
    <property type="term" value="F:DNA binding"/>
    <property type="evidence" value="ECO:0007669"/>
    <property type="project" value="UniProtKB-KW"/>
</dbReference>
<evidence type="ECO:0000256" key="17">
    <source>
        <dbReference type="ARBA" id="ARBA00023211"/>
    </source>
</evidence>
<dbReference type="SUPFAM" id="SSF56091">
    <property type="entry name" value="DNA ligase/mRNA capping enzyme, catalytic domain"/>
    <property type="match status" value="1"/>
</dbReference>
<dbReference type="EMBL" id="VBOZ01000029">
    <property type="protein sequence ID" value="TMQ63764.1"/>
    <property type="molecule type" value="Genomic_DNA"/>
</dbReference>
<dbReference type="InterPro" id="IPR014145">
    <property type="entry name" value="LigD_pol_dom"/>
</dbReference>
<comment type="catalytic activity">
    <reaction evidence="20">
        <text>ATP + (deoxyribonucleotide)n-3'-hydroxyl + 5'-phospho-(deoxyribonucleotide)m = (deoxyribonucleotide)n+m + AMP + diphosphate.</text>
        <dbReference type="EC" id="6.5.1.1"/>
    </reaction>
</comment>
<evidence type="ECO:0000256" key="19">
    <source>
        <dbReference type="ARBA" id="ARBA00029943"/>
    </source>
</evidence>
<dbReference type="InterPro" id="IPR016059">
    <property type="entry name" value="DNA_ligase_ATP-dep_CS"/>
</dbReference>
<dbReference type="GO" id="GO:0046872">
    <property type="term" value="F:metal ion binding"/>
    <property type="evidence" value="ECO:0007669"/>
    <property type="project" value="UniProtKB-KW"/>
</dbReference>
<evidence type="ECO:0000256" key="3">
    <source>
        <dbReference type="ARBA" id="ARBA00022598"/>
    </source>
</evidence>
<name>A0A538TJG6_UNCEI</name>
<feature type="compositionally biased region" description="Pro residues" evidence="21">
    <location>
        <begin position="34"/>
        <end position="46"/>
    </location>
</feature>
<dbReference type="InterPro" id="IPR012310">
    <property type="entry name" value="DNA_ligase_ATP-dep_cent"/>
</dbReference>
<dbReference type="NCBIfam" id="TIGR02778">
    <property type="entry name" value="ligD_pol"/>
    <property type="match status" value="1"/>
</dbReference>
<evidence type="ECO:0000256" key="5">
    <source>
        <dbReference type="ARBA" id="ARBA00022695"/>
    </source>
</evidence>
<keyword evidence="14" id="KW-0238">DNA-binding</keyword>
<keyword evidence="6" id="KW-0540">Nuclease</keyword>
<dbReference type="Pfam" id="PF21686">
    <property type="entry name" value="LigD_Prim-Pol"/>
    <property type="match status" value="1"/>
</dbReference>
<dbReference type="EC" id="6.5.1.1" evidence="2"/>
<keyword evidence="16" id="KW-0234">DNA repair</keyword>
<dbReference type="NCBIfam" id="TIGR02776">
    <property type="entry name" value="NHEJ_ligase_prk"/>
    <property type="match status" value="1"/>
</dbReference>
<dbReference type="GO" id="GO:0006310">
    <property type="term" value="P:DNA recombination"/>
    <property type="evidence" value="ECO:0007669"/>
    <property type="project" value="UniProtKB-KW"/>
</dbReference>
<keyword evidence="7" id="KW-0479">Metal-binding</keyword>
<feature type="region of interest" description="Disordered" evidence="21">
    <location>
        <begin position="564"/>
        <end position="609"/>
    </location>
</feature>
<evidence type="ECO:0000256" key="16">
    <source>
        <dbReference type="ARBA" id="ARBA00023204"/>
    </source>
</evidence>